<keyword evidence="2" id="KW-1185">Reference proteome</keyword>
<protein>
    <submittedName>
        <fullName evidence="1">Uncharacterized protein</fullName>
    </submittedName>
</protein>
<proteinExistence type="predicted"/>
<gene>
    <name evidence="1" type="ORF">AYBTSS11_LOCUS4902</name>
</gene>
<dbReference type="Proteomes" id="UP001189624">
    <property type="component" value="Chromosome 2"/>
</dbReference>
<dbReference type="Gramene" id="rna-AYBTSS11_LOCUS4902">
    <property type="protein sequence ID" value="CAJ1930792.1"/>
    <property type="gene ID" value="gene-AYBTSS11_LOCUS4902"/>
</dbReference>
<organism evidence="1 2">
    <name type="scientific">Sphenostylis stenocarpa</name>
    <dbReference type="NCBI Taxonomy" id="92480"/>
    <lineage>
        <taxon>Eukaryota</taxon>
        <taxon>Viridiplantae</taxon>
        <taxon>Streptophyta</taxon>
        <taxon>Embryophyta</taxon>
        <taxon>Tracheophyta</taxon>
        <taxon>Spermatophyta</taxon>
        <taxon>Magnoliopsida</taxon>
        <taxon>eudicotyledons</taxon>
        <taxon>Gunneridae</taxon>
        <taxon>Pentapetalae</taxon>
        <taxon>rosids</taxon>
        <taxon>fabids</taxon>
        <taxon>Fabales</taxon>
        <taxon>Fabaceae</taxon>
        <taxon>Papilionoideae</taxon>
        <taxon>50 kb inversion clade</taxon>
        <taxon>NPAAA clade</taxon>
        <taxon>indigoferoid/millettioid clade</taxon>
        <taxon>Phaseoleae</taxon>
        <taxon>Sphenostylis</taxon>
    </lineage>
</organism>
<sequence>MAEIVCVNDTMHNTMLKYTERSLATCKHQENLSSKTTQMTVNYDSQVVLHIICNLFLEDNLLRFIMEKID</sequence>
<dbReference type="EMBL" id="OY731399">
    <property type="protein sequence ID" value="CAJ1930792.1"/>
    <property type="molecule type" value="Genomic_DNA"/>
</dbReference>
<evidence type="ECO:0000313" key="2">
    <source>
        <dbReference type="Proteomes" id="UP001189624"/>
    </source>
</evidence>
<evidence type="ECO:0000313" key="1">
    <source>
        <dbReference type="EMBL" id="CAJ1930792.1"/>
    </source>
</evidence>
<name>A0AA86S1Q9_9FABA</name>
<dbReference type="AlphaFoldDB" id="A0AA86S1Q9"/>
<reference evidence="1" key="1">
    <citation type="submission" date="2023-10" db="EMBL/GenBank/DDBJ databases">
        <authorList>
            <person name="Domelevo Entfellner J.-B."/>
        </authorList>
    </citation>
    <scope>NUCLEOTIDE SEQUENCE</scope>
</reference>
<accession>A0AA86S1Q9</accession>